<feature type="region of interest" description="Disordered" evidence="1">
    <location>
        <begin position="211"/>
        <end position="232"/>
    </location>
</feature>
<dbReference type="AlphaFoldDB" id="A0A7E5VT78"/>
<keyword evidence="2" id="KW-1133">Transmembrane helix</keyword>
<dbReference type="RefSeq" id="XP_026731509.1">
    <property type="nucleotide sequence ID" value="XM_026875708.1"/>
</dbReference>
<keyword evidence="3" id="KW-1185">Reference proteome</keyword>
<proteinExistence type="predicted"/>
<gene>
    <name evidence="4" type="primary">LOC113496466</name>
</gene>
<feature type="compositionally biased region" description="Low complexity" evidence="1">
    <location>
        <begin position="253"/>
        <end position="265"/>
    </location>
</feature>
<dbReference type="KEGG" id="tnl:113496466"/>
<keyword evidence="2" id="KW-0812">Transmembrane</keyword>
<dbReference type="OrthoDB" id="69711at2759"/>
<reference evidence="4" key="1">
    <citation type="submission" date="2025-08" db="UniProtKB">
        <authorList>
            <consortium name="RefSeq"/>
        </authorList>
    </citation>
    <scope>IDENTIFICATION</scope>
</reference>
<evidence type="ECO:0000313" key="4">
    <source>
        <dbReference type="RefSeq" id="XP_026731509.1"/>
    </source>
</evidence>
<feature type="region of interest" description="Disordered" evidence="1">
    <location>
        <begin position="298"/>
        <end position="319"/>
    </location>
</feature>
<dbReference type="InParanoid" id="A0A7E5VT78"/>
<dbReference type="GeneID" id="113496466"/>
<evidence type="ECO:0000256" key="2">
    <source>
        <dbReference type="SAM" id="Phobius"/>
    </source>
</evidence>
<evidence type="ECO:0000313" key="3">
    <source>
        <dbReference type="Proteomes" id="UP000322000"/>
    </source>
</evidence>
<sequence>MCYFQCVKYYLIITAVISFSIVYFIKKRILGIAKTMSLYNTEMEEPMSDEEVYFGKLTLKELKKHILWEKQPKTICALSAVNSPTNSGDHNESLQILQAHSQPNLISDKVISDLKSPERNCSAWDMRADDSFIKMENMVAKLCLSPRKNDKTEELNNTLEVIEYILNNPPSSVGKDKNNTLNYIKPENTSAKSKINGGNHQTSPLKYRVKNNVHDSPQPPQNTPVKTTNKPEGFMTPMDMKHKPIFKTPGQPLSSKKSSATSLKKTPGRSNAYQHISSPVASYIKNCPIAPLVKDVHPKKPLPGPSSIPKFVKNPSLAKPSNKENVILPSVAYKSAKKTKVIEMADEQKLPQCQWAKKMTSVSRPLVMKHDHRELNYAKKKLLPQQEDSFADLSYHQAEVSVCTQKSAFKTKKNF</sequence>
<accession>A0A7E5VT78</accession>
<protein>
    <submittedName>
        <fullName evidence="4">Uncharacterized protein LOC113496466</fullName>
    </submittedName>
</protein>
<name>A0A7E5VT78_TRINI</name>
<feature type="transmembrane region" description="Helical" evidence="2">
    <location>
        <begin position="7"/>
        <end position="25"/>
    </location>
</feature>
<keyword evidence="2" id="KW-0472">Membrane</keyword>
<organism evidence="3 4">
    <name type="scientific">Trichoplusia ni</name>
    <name type="common">Cabbage looper</name>
    <dbReference type="NCBI Taxonomy" id="7111"/>
    <lineage>
        <taxon>Eukaryota</taxon>
        <taxon>Metazoa</taxon>
        <taxon>Ecdysozoa</taxon>
        <taxon>Arthropoda</taxon>
        <taxon>Hexapoda</taxon>
        <taxon>Insecta</taxon>
        <taxon>Pterygota</taxon>
        <taxon>Neoptera</taxon>
        <taxon>Endopterygota</taxon>
        <taxon>Lepidoptera</taxon>
        <taxon>Glossata</taxon>
        <taxon>Ditrysia</taxon>
        <taxon>Noctuoidea</taxon>
        <taxon>Noctuidae</taxon>
        <taxon>Plusiinae</taxon>
        <taxon>Trichoplusia</taxon>
    </lineage>
</organism>
<evidence type="ECO:0000256" key="1">
    <source>
        <dbReference type="SAM" id="MobiDB-lite"/>
    </source>
</evidence>
<dbReference type="Proteomes" id="UP000322000">
    <property type="component" value="Chromosome 8"/>
</dbReference>
<feature type="region of interest" description="Disordered" evidence="1">
    <location>
        <begin position="247"/>
        <end position="273"/>
    </location>
</feature>